<dbReference type="GO" id="GO:0004674">
    <property type="term" value="F:protein serine/threonine kinase activity"/>
    <property type="evidence" value="ECO:0007669"/>
    <property type="project" value="UniProtKB-EC"/>
</dbReference>
<keyword evidence="3" id="KW-0675">Receptor</keyword>
<dbReference type="GO" id="GO:0016020">
    <property type="term" value="C:membrane"/>
    <property type="evidence" value="ECO:0007669"/>
    <property type="project" value="UniProtKB-SubCell"/>
</dbReference>
<evidence type="ECO:0000313" key="10">
    <source>
        <dbReference type="Proteomes" id="UP000007015"/>
    </source>
</evidence>
<evidence type="ECO:0000313" key="9">
    <source>
        <dbReference type="EMBL" id="EEC71605.1"/>
    </source>
</evidence>
<comment type="subcellular location">
    <subcellularLocation>
        <location evidence="1">Membrane</location>
        <topology evidence="1">Single-pass type I membrane protein</topology>
    </subcellularLocation>
</comment>
<gene>
    <name evidence="9" type="ORF">OsI_04004</name>
</gene>
<comment type="catalytic activity">
    <reaction evidence="5">
        <text>L-seryl-[protein] + ATP = O-phospho-L-seryl-[protein] + ADP + H(+)</text>
        <dbReference type="Rhea" id="RHEA:17989"/>
        <dbReference type="Rhea" id="RHEA-COMP:9863"/>
        <dbReference type="Rhea" id="RHEA-COMP:11604"/>
        <dbReference type="ChEBI" id="CHEBI:15378"/>
        <dbReference type="ChEBI" id="CHEBI:29999"/>
        <dbReference type="ChEBI" id="CHEBI:30616"/>
        <dbReference type="ChEBI" id="CHEBI:83421"/>
        <dbReference type="ChEBI" id="CHEBI:456216"/>
        <dbReference type="EC" id="2.7.11.1"/>
    </reaction>
</comment>
<dbReference type="SMART" id="SM00108">
    <property type="entry name" value="B_lectin"/>
    <property type="match status" value="1"/>
</dbReference>
<evidence type="ECO:0000256" key="3">
    <source>
        <dbReference type="ARBA" id="ARBA00023170"/>
    </source>
</evidence>
<evidence type="ECO:0000256" key="5">
    <source>
        <dbReference type="ARBA" id="ARBA00048679"/>
    </source>
</evidence>
<dbReference type="Gene3D" id="3.30.200.20">
    <property type="entry name" value="Phosphorylase Kinase, domain 1"/>
    <property type="match status" value="1"/>
</dbReference>
<evidence type="ECO:0000256" key="7">
    <source>
        <dbReference type="SAM" id="SignalP"/>
    </source>
</evidence>
<dbReference type="HOGENOM" id="CLU_492094_0_0_1"/>
<proteinExistence type="predicted"/>
<dbReference type="EC" id="2.7.11.1" evidence="2"/>
<dbReference type="InterPro" id="IPR001480">
    <property type="entry name" value="Bulb-type_lectin_dom"/>
</dbReference>
<evidence type="ECO:0000256" key="4">
    <source>
        <dbReference type="ARBA" id="ARBA00047899"/>
    </source>
</evidence>
<sequence>MKAAMMRTKSSCRKVITLLMIALWLARCLGRDSISVNESLSDGQTIVSMKNVFVLGFFSPGAPSHRYVGIWHNSLGNSTVVWVGNRNEPLSDASGVLMFDSNGNLVIAHGGRSLIVAYGKGAKDMKATILDSGNLVLSSMANRSRYMWQSFDSPTDTWLSEMKIGLRTANQSLISWWSNDDPAVGDYTLGNGPFWVKTHYLVERDYILEQCKMEQYRVLKCVCTRGFVPRDLAAYSSGNTWKGCTRKIKLQCSSDEFHEIPNARLPDNGKKLTVTAYAYSQLDGCSLWYGDLLNLQDSYDVNGARTLCLRLAKSELEYGGSSGKEKSHPHHSLTTLGMDSEVKLWDSEEAGSHFVFFSFSQIANSTTNFSAQNKLGEGGFGPVYKEDVDVGWCVVKRKSKDGATFGRPTTAITTCPVRTTRPIQRWLHGRCFRCLGLGHIKESCKEAPRCYRYWYLGHPERHCTFQEGNCRPRRQLRRLPLCLRVAARTVKPVASATLAVAPALVAAIPSLMATEARPAPLKLMTKSTGKSMEDITAGDPLLRPASGGEVLSWT</sequence>
<accession>B8AAG2</accession>
<dbReference type="Gramene" id="BGIOSGA004579-TA">
    <property type="protein sequence ID" value="BGIOSGA004579-PA"/>
    <property type="gene ID" value="BGIOSGA004579"/>
</dbReference>
<dbReference type="AlphaFoldDB" id="B8AAG2"/>
<name>B8AAG2_ORYSI</name>
<evidence type="ECO:0000259" key="8">
    <source>
        <dbReference type="PROSITE" id="PS50927"/>
    </source>
</evidence>
<keyword evidence="10" id="KW-1185">Reference proteome</keyword>
<evidence type="ECO:0000256" key="2">
    <source>
        <dbReference type="ARBA" id="ARBA00012513"/>
    </source>
</evidence>
<organism evidence="9 10">
    <name type="scientific">Oryza sativa subsp. indica</name>
    <name type="common">Rice</name>
    <dbReference type="NCBI Taxonomy" id="39946"/>
    <lineage>
        <taxon>Eukaryota</taxon>
        <taxon>Viridiplantae</taxon>
        <taxon>Streptophyta</taxon>
        <taxon>Embryophyta</taxon>
        <taxon>Tracheophyta</taxon>
        <taxon>Spermatophyta</taxon>
        <taxon>Magnoliopsida</taxon>
        <taxon>Liliopsida</taxon>
        <taxon>Poales</taxon>
        <taxon>Poaceae</taxon>
        <taxon>BOP clade</taxon>
        <taxon>Oryzoideae</taxon>
        <taxon>Oryzeae</taxon>
        <taxon>Oryzinae</taxon>
        <taxon>Oryza</taxon>
        <taxon>Oryza sativa</taxon>
    </lineage>
</organism>
<evidence type="ECO:0000256" key="1">
    <source>
        <dbReference type="ARBA" id="ARBA00004479"/>
    </source>
</evidence>
<dbReference type="CDD" id="cd00028">
    <property type="entry name" value="B_lectin"/>
    <property type="match status" value="1"/>
</dbReference>
<dbReference type="Pfam" id="PF01453">
    <property type="entry name" value="B_lectin"/>
    <property type="match status" value="1"/>
</dbReference>
<feature type="region of interest" description="Disordered" evidence="6">
    <location>
        <begin position="532"/>
        <end position="554"/>
    </location>
</feature>
<evidence type="ECO:0000256" key="6">
    <source>
        <dbReference type="SAM" id="MobiDB-lite"/>
    </source>
</evidence>
<keyword evidence="7" id="KW-0732">Signal</keyword>
<protein>
    <recommendedName>
        <fullName evidence="2">non-specific serine/threonine protein kinase</fullName>
        <ecNumber evidence="2">2.7.11.1</ecNumber>
    </recommendedName>
</protein>
<dbReference type="InterPro" id="IPR036426">
    <property type="entry name" value="Bulb-type_lectin_dom_sf"/>
</dbReference>
<dbReference type="EMBL" id="CM000126">
    <property type="protein sequence ID" value="EEC71605.1"/>
    <property type="molecule type" value="Genomic_DNA"/>
</dbReference>
<dbReference type="Proteomes" id="UP000007015">
    <property type="component" value="Chromosome 1"/>
</dbReference>
<dbReference type="STRING" id="39946.B8AAG2"/>
<reference evidence="9 10" key="1">
    <citation type="journal article" date="2005" name="PLoS Biol.">
        <title>The genomes of Oryza sativa: a history of duplications.</title>
        <authorList>
            <person name="Yu J."/>
            <person name="Wang J."/>
            <person name="Lin W."/>
            <person name="Li S."/>
            <person name="Li H."/>
            <person name="Zhou J."/>
            <person name="Ni P."/>
            <person name="Dong W."/>
            <person name="Hu S."/>
            <person name="Zeng C."/>
            <person name="Zhang J."/>
            <person name="Zhang Y."/>
            <person name="Li R."/>
            <person name="Xu Z."/>
            <person name="Li S."/>
            <person name="Li X."/>
            <person name="Zheng H."/>
            <person name="Cong L."/>
            <person name="Lin L."/>
            <person name="Yin J."/>
            <person name="Geng J."/>
            <person name="Li G."/>
            <person name="Shi J."/>
            <person name="Liu J."/>
            <person name="Lv H."/>
            <person name="Li J."/>
            <person name="Wang J."/>
            <person name="Deng Y."/>
            <person name="Ran L."/>
            <person name="Shi X."/>
            <person name="Wang X."/>
            <person name="Wu Q."/>
            <person name="Li C."/>
            <person name="Ren X."/>
            <person name="Wang J."/>
            <person name="Wang X."/>
            <person name="Li D."/>
            <person name="Liu D."/>
            <person name="Zhang X."/>
            <person name="Ji Z."/>
            <person name="Zhao W."/>
            <person name="Sun Y."/>
            <person name="Zhang Z."/>
            <person name="Bao J."/>
            <person name="Han Y."/>
            <person name="Dong L."/>
            <person name="Ji J."/>
            <person name="Chen P."/>
            <person name="Wu S."/>
            <person name="Liu J."/>
            <person name="Xiao Y."/>
            <person name="Bu D."/>
            <person name="Tan J."/>
            <person name="Yang L."/>
            <person name="Ye C."/>
            <person name="Zhang J."/>
            <person name="Xu J."/>
            <person name="Zhou Y."/>
            <person name="Yu Y."/>
            <person name="Zhang B."/>
            <person name="Zhuang S."/>
            <person name="Wei H."/>
            <person name="Liu B."/>
            <person name="Lei M."/>
            <person name="Yu H."/>
            <person name="Li Y."/>
            <person name="Xu H."/>
            <person name="Wei S."/>
            <person name="He X."/>
            <person name="Fang L."/>
            <person name="Zhang Z."/>
            <person name="Zhang Y."/>
            <person name="Huang X."/>
            <person name="Su Z."/>
            <person name="Tong W."/>
            <person name="Li J."/>
            <person name="Tong Z."/>
            <person name="Li S."/>
            <person name="Ye J."/>
            <person name="Wang L."/>
            <person name="Fang L."/>
            <person name="Lei T."/>
            <person name="Chen C."/>
            <person name="Chen H."/>
            <person name="Xu Z."/>
            <person name="Li H."/>
            <person name="Huang H."/>
            <person name="Zhang F."/>
            <person name="Xu H."/>
            <person name="Li N."/>
            <person name="Zhao C."/>
            <person name="Li S."/>
            <person name="Dong L."/>
            <person name="Huang Y."/>
            <person name="Li L."/>
            <person name="Xi Y."/>
            <person name="Qi Q."/>
            <person name="Li W."/>
            <person name="Zhang B."/>
            <person name="Hu W."/>
            <person name="Zhang Y."/>
            <person name="Tian X."/>
            <person name="Jiao Y."/>
            <person name="Liang X."/>
            <person name="Jin J."/>
            <person name="Gao L."/>
            <person name="Zheng W."/>
            <person name="Hao B."/>
            <person name="Liu S."/>
            <person name="Wang W."/>
            <person name="Yuan L."/>
            <person name="Cao M."/>
            <person name="McDermott J."/>
            <person name="Samudrala R."/>
            <person name="Wang J."/>
            <person name="Wong G.K."/>
            <person name="Yang H."/>
        </authorList>
    </citation>
    <scope>NUCLEOTIDE SEQUENCE [LARGE SCALE GENOMIC DNA]</scope>
    <source>
        <strain evidence="10">cv. 93-11</strain>
    </source>
</reference>
<dbReference type="PANTHER" id="PTHR32444">
    <property type="entry name" value="BULB-TYPE LECTIN DOMAIN-CONTAINING PROTEIN"/>
    <property type="match status" value="1"/>
</dbReference>
<comment type="catalytic activity">
    <reaction evidence="4">
        <text>L-threonyl-[protein] + ATP = O-phospho-L-threonyl-[protein] + ADP + H(+)</text>
        <dbReference type="Rhea" id="RHEA:46608"/>
        <dbReference type="Rhea" id="RHEA-COMP:11060"/>
        <dbReference type="Rhea" id="RHEA-COMP:11605"/>
        <dbReference type="ChEBI" id="CHEBI:15378"/>
        <dbReference type="ChEBI" id="CHEBI:30013"/>
        <dbReference type="ChEBI" id="CHEBI:30616"/>
        <dbReference type="ChEBI" id="CHEBI:61977"/>
        <dbReference type="ChEBI" id="CHEBI:456216"/>
        <dbReference type="EC" id="2.7.11.1"/>
    </reaction>
</comment>
<dbReference type="Gene3D" id="2.90.10.10">
    <property type="entry name" value="Bulb-type lectin domain"/>
    <property type="match status" value="1"/>
</dbReference>
<dbReference type="FunFam" id="2.90.10.10:FF:000029">
    <property type="entry name" value="G-type lectin S-receptor-like serine/threonine-protein kinase"/>
    <property type="match status" value="1"/>
</dbReference>
<dbReference type="PANTHER" id="PTHR32444:SF235">
    <property type="entry name" value="OS01G0783900 PROTEIN"/>
    <property type="match status" value="1"/>
</dbReference>
<feature type="signal peptide" evidence="7">
    <location>
        <begin position="1"/>
        <end position="30"/>
    </location>
</feature>
<dbReference type="CDD" id="cd01098">
    <property type="entry name" value="PAN_AP_plant"/>
    <property type="match status" value="1"/>
</dbReference>
<dbReference type="PROSITE" id="PS50927">
    <property type="entry name" value="BULB_LECTIN"/>
    <property type="match status" value="1"/>
</dbReference>
<feature type="chain" id="PRO_5002864500" description="non-specific serine/threonine protein kinase" evidence="7">
    <location>
        <begin position="31"/>
        <end position="554"/>
    </location>
</feature>
<dbReference type="GO" id="GO:0051707">
    <property type="term" value="P:response to other organism"/>
    <property type="evidence" value="ECO:0007669"/>
    <property type="project" value="UniProtKB-ARBA"/>
</dbReference>
<dbReference type="SUPFAM" id="SSF51110">
    <property type="entry name" value="alpha-D-mannose-specific plant lectins"/>
    <property type="match status" value="1"/>
</dbReference>
<feature type="domain" description="Bulb-type lectin" evidence="8">
    <location>
        <begin position="31"/>
        <end position="150"/>
    </location>
</feature>